<gene>
    <name evidence="1" type="ORF">ACKI18_01735</name>
</gene>
<dbReference type="EMBL" id="JBJVNI010000001">
    <property type="protein sequence ID" value="MFM9607424.1"/>
    <property type="molecule type" value="Genomic_DNA"/>
</dbReference>
<evidence type="ECO:0000313" key="1">
    <source>
        <dbReference type="EMBL" id="MFM9607424.1"/>
    </source>
</evidence>
<evidence type="ECO:0000313" key="2">
    <source>
        <dbReference type="Proteomes" id="UP001631957"/>
    </source>
</evidence>
<proteinExistence type="predicted"/>
<reference evidence="1 2" key="1">
    <citation type="submission" date="2024-12" db="EMBL/GenBank/DDBJ databases">
        <title>Forecasting of Potato common scab and diversities of Pathogenic streptomyces spp. in china.</title>
        <authorList>
            <person name="Handique U."/>
            <person name="Wu J."/>
        </authorList>
    </citation>
    <scope>NUCLEOTIDE SEQUENCE [LARGE SCALE GENOMIC DNA]</scope>
    <source>
        <strain evidence="1 2">ZRIMU1530</strain>
    </source>
</reference>
<name>A0ABW9HHA4_9ACTN</name>
<organism evidence="1 2">
    <name type="scientific">Streptomyces niveiscabiei</name>
    <dbReference type="NCBI Taxonomy" id="164115"/>
    <lineage>
        <taxon>Bacteria</taxon>
        <taxon>Bacillati</taxon>
        <taxon>Actinomycetota</taxon>
        <taxon>Actinomycetes</taxon>
        <taxon>Kitasatosporales</taxon>
        <taxon>Streptomycetaceae</taxon>
        <taxon>Streptomyces</taxon>
    </lineage>
</organism>
<comment type="caution">
    <text evidence="1">The sequence shown here is derived from an EMBL/GenBank/DDBJ whole genome shotgun (WGS) entry which is preliminary data.</text>
</comment>
<sequence>MPVVLMWGADLVDVPRPSMTTGEEETRLTLARYNGDDEEGRAQNYGTAMLGLHRVFEKDNAPLRGL</sequence>
<protein>
    <submittedName>
        <fullName evidence="1">Uncharacterized protein</fullName>
    </submittedName>
</protein>
<dbReference type="RefSeq" id="WP_055721670.1">
    <property type="nucleotide sequence ID" value="NZ_JBJVNI010000001.1"/>
</dbReference>
<dbReference type="Proteomes" id="UP001631957">
    <property type="component" value="Unassembled WGS sequence"/>
</dbReference>
<accession>A0ABW9HHA4</accession>
<keyword evidence="2" id="KW-1185">Reference proteome</keyword>